<reference evidence="1 2" key="1">
    <citation type="journal article" date="2013" name="Mar. Genomics">
        <title>Expression of sulfatases in Rhodopirellula baltica and the diversity of sulfatases in the genus Rhodopirellula.</title>
        <authorList>
            <person name="Wegner C.E."/>
            <person name="Richter-Heitmann T."/>
            <person name="Klindworth A."/>
            <person name="Klockow C."/>
            <person name="Richter M."/>
            <person name="Achstetter T."/>
            <person name="Glockner F.O."/>
            <person name="Harder J."/>
        </authorList>
    </citation>
    <scope>NUCLEOTIDE SEQUENCE [LARGE SCALE GENOMIC DNA]</scope>
    <source>
        <strain evidence="1 2">SWK14</strain>
    </source>
</reference>
<dbReference type="PATRIC" id="fig|993516.3.peg.1594"/>
<evidence type="ECO:0000313" key="2">
    <source>
        <dbReference type="Proteomes" id="UP000010959"/>
    </source>
</evidence>
<dbReference type="RefSeq" id="WP_007336694.1">
    <property type="nucleotide sequence ID" value="NZ_AMWG01000028.1"/>
</dbReference>
<name>L7CNH3_RHOBT</name>
<evidence type="ECO:0000313" key="1">
    <source>
        <dbReference type="EMBL" id="ELP34606.1"/>
    </source>
</evidence>
<gene>
    <name evidence="1" type="ORF">RBSWK_01505</name>
</gene>
<organism evidence="1 2">
    <name type="scientific">Rhodopirellula baltica SWK14</name>
    <dbReference type="NCBI Taxonomy" id="993516"/>
    <lineage>
        <taxon>Bacteria</taxon>
        <taxon>Pseudomonadati</taxon>
        <taxon>Planctomycetota</taxon>
        <taxon>Planctomycetia</taxon>
        <taxon>Pirellulales</taxon>
        <taxon>Pirellulaceae</taxon>
        <taxon>Rhodopirellula</taxon>
    </lineage>
</organism>
<dbReference type="AlphaFoldDB" id="L7CNH3"/>
<sequence length="119" mass="13061">MNRRFLTLLALALLLLMVGSFAWVADRSIRWVSSLPDRIEMSFDGDDLTALFTEGIRASLTQPDADIQTQMLHSLLQGAEGNAELATWLQTEFESELESLANSTDVGVASLASMIMSSH</sequence>
<proteinExistence type="predicted"/>
<dbReference type="EMBL" id="AMWG01000028">
    <property type="protein sequence ID" value="ELP34606.1"/>
    <property type="molecule type" value="Genomic_DNA"/>
</dbReference>
<dbReference type="Proteomes" id="UP000010959">
    <property type="component" value="Unassembled WGS sequence"/>
</dbReference>
<accession>L7CNH3</accession>
<comment type="caution">
    <text evidence="1">The sequence shown here is derived from an EMBL/GenBank/DDBJ whole genome shotgun (WGS) entry which is preliminary data.</text>
</comment>
<protein>
    <submittedName>
        <fullName evidence="1">Uncharacterized protein</fullName>
    </submittedName>
</protein>